<feature type="domain" description="DUF6473" evidence="1">
    <location>
        <begin position="1"/>
        <end position="274"/>
    </location>
</feature>
<name>A0A934IHQ8_9RHOB</name>
<dbReference type="RefSeq" id="WP_198916764.1">
    <property type="nucleotide sequence ID" value="NZ_JAEKPD010000013.1"/>
</dbReference>
<gene>
    <name evidence="2" type="ORF">ILP92_12585</name>
</gene>
<proteinExistence type="predicted"/>
<dbReference type="Pfam" id="PF20078">
    <property type="entry name" value="DUF6473"/>
    <property type="match status" value="1"/>
</dbReference>
<dbReference type="AlphaFoldDB" id="A0A934IHQ8"/>
<comment type="caution">
    <text evidence="2">The sequence shown here is derived from an EMBL/GenBank/DDBJ whole genome shotgun (WGS) entry which is preliminary data.</text>
</comment>
<dbReference type="EMBL" id="JAEKPD010000013">
    <property type="protein sequence ID" value="MBJ3763585.1"/>
    <property type="molecule type" value="Genomic_DNA"/>
</dbReference>
<evidence type="ECO:0000313" key="3">
    <source>
        <dbReference type="Proteomes" id="UP000642488"/>
    </source>
</evidence>
<reference evidence="2" key="1">
    <citation type="submission" date="2020-12" db="EMBL/GenBank/DDBJ databases">
        <title>Bacterial taxonomy.</title>
        <authorList>
            <person name="Pan X."/>
        </authorList>
    </citation>
    <scope>NUCLEOTIDE SEQUENCE</scope>
    <source>
        <strain evidence="2">KCTC 52957</strain>
    </source>
</reference>
<dbReference type="Proteomes" id="UP000642488">
    <property type="component" value="Unassembled WGS sequence"/>
</dbReference>
<organism evidence="2 3">
    <name type="scientific">Palleronia pontilimi</name>
    <dbReference type="NCBI Taxonomy" id="1964209"/>
    <lineage>
        <taxon>Bacteria</taxon>
        <taxon>Pseudomonadati</taxon>
        <taxon>Pseudomonadota</taxon>
        <taxon>Alphaproteobacteria</taxon>
        <taxon>Rhodobacterales</taxon>
        <taxon>Roseobacteraceae</taxon>
        <taxon>Palleronia</taxon>
    </lineage>
</organism>
<dbReference type="InterPro" id="IPR045524">
    <property type="entry name" value="DUF6473"/>
</dbReference>
<keyword evidence="3" id="KW-1185">Reference proteome</keyword>
<protein>
    <recommendedName>
        <fullName evidence="1">DUF6473 domain-containing protein</fullName>
    </recommendedName>
</protein>
<accession>A0A934IHQ8</accession>
<sequence>MEKVERGADALDYAPCNYGASRLICRGPRCDLDGDDYIAVLGGIETFGQFVERPYPARLEAALGMPCINLAAVNSGPDAWMGDQTVMDLARGARLTVIAVPGAHMLRNKFYTVHSRRNDRVVRQSEFMRRVFPELDLSQNFFVRHLLNDLFEASERRFAVVRDELQKLWVTRMNQLTARIGGDVILVWIGDRSPDDPTDTVCDGDPPFVTRAMLRSLRGRIRATIEVLDQSSTMEEALEGKHFAPDERDAALRVPGPRAHQNIADALRDAIAPLIGDEPDILSQLAQRTA</sequence>
<evidence type="ECO:0000259" key="1">
    <source>
        <dbReference type="Pfam" id="PF20078"/>
    </source>
</evidence>
<evidence type="ECO:0000313" key="2">
    <source>
        <dbReference type="EMBL" id="MBJ3763585.1"/>
    </source>
</evidence>